<dbReference type="PANTHER" id="PTHR43742:SF6">
    <property type="entry name" value="OXIDOREDUCTASE YYAE-RELATED"/>
    <property type="match status" value="1"/>
</dbReference>
<proteinExistence type="predicted"/>
<comment type="caution">
    <text evidence="6">The sequence shown here is derived from an EMBL/GenBank/DDBJ whole genome shotgun (WGS) entry which is preliminary data.</text>
</comment>
<dbReference type="SUPFAM" id="SSF53706">
    <property type="entry name" value="Formate dehydrogenase/DMSO reductase, domains 1-3"/>
    <property type="match status" value="1"/>
</dbReference>
<reference evidence="6 7" key="1">
    <citation type="submission" date="2020-01" db="EMBL/GenBank/DDBJ databases">
        <title>Natronorubrum sp. JWXQ-INN 674 isolated from Inner Mongolia Autonomous Region of China.</title>
        <authorList>
            <person name="Xue Q."/>
        </authorList>
    </citation>
    <scope>NUCLEOTIDE SEQUENCE [LARGE SCALE GENOMIC DNA]</scope>
    <source>
        <strain evidence="6 7">JWXQ-INN-674</strain>
    </source>
</reference>
<dbReference type="AlphaFoldDB" id="A0A6B0VS62"/>
<dbReference type="InterPro" id="IPR006656">
    <property type="entry name" value="Mopterin_OxRdtase"/>
</dbReference>
<dbReference type="InterPro" id="IPR009010">
    <property type="entry name" value="Asp_de-COase-like_dom_sf"/>
</dbReference>
<feature type="region of interest" description="Disordered" evidence="4">
    <location>
        <begin position="1137"/>
        <end position="1165"/>
    </location>
</feature>
<dbReference type="SUPFAM" id="SSF50692">
    <property type="entry name" value="ADC-like"/>
    <property type="match status" value="1"/>
</dbReference>
<dbReference type="EMBL" id="WUYX01000070">
    <property type="protein sequence ID" value="MXV64215.1"/>
    <property type="molecule type" value="Genomic_DNA"/>
</dbReference>
<dbReference type="Gene3D" id="2.40.40.20">
    <property type="match status" value="1"/>
</dbReference>
<dbReference type="PANTHER" id="PTHR43742">
    <property type="entry name" value="TRIMETHYLAMINE-N-OXIDE REDUCTASE"/>
    <property type="match status" value="1"/>
</dbReference>
<feature type="compositionally biased region" description="Acidic residues" evidence="4">
    <location>
        <begin position="1140"/>
        <end position="1150"/>
    </location>
</feature>
<keyword evidence="1" id="KW-0479">Metal-binding</keyword>
<evidence type="ECO:0000256" key="1">
    <source>
        <dbReference type="ARBA" id="ARBA00022723"/>
    </source>
</evidence>
<dbReference type="Proteomes" id="UP000434101">
    <property type="component" value="Unassembled WGS sequence"/>
</dbReference>
<dbReference type="GO" id="GO:0051536">
    <property type="term" value="F:iron-sulfur cluster binding"/>
    <property type="evidence" value="ECO:0007669"/>
    <property type="project" value="UniProtKB-KW"/>
</dbReference>
<evidence type="ECO:0000256" key="2">
    <source>
        <dbReference type="ARBA" id="ARBA00023004"/>
    </source>
</evidence>
<dbReference type="CDD" id="cd02775">
    <property type="entry name" value="MopB_CT"/>
    <property type="match status" value="1"/>
</dbReference>
<evidence type="ECO:0000313" key="7">
    <source>
        <dbReference type="Proteomes" id="UP000434101"/>
    </source>
</evidence>
<sequence length="1182" mass="132825">MSKTDDETNETQGDGLNLTRRELGAAAAGVAGASGLGLLGFRRLTGETETDADDGPLNPFEQYPNQGWEDHYRNVWEPDSSYMLTCQPNDTHNCYLEASVKNGEITRLGPSMGFGDATDLDGNQATKRWDPRVCNKGLAMIERFYSDRRVKAPMVREGFLEWYEDGFPREADGSMPEEYAERGEDDFIEVEHDTAYEIAAETFLEIADQYSGDSGIQSLLEQDYDEKVVEQTQGAGVRSMKFRGGMPLLGPIKLFGQYRNANSMALLDNYVRGTGEDDALGAVGLDNYSFHTDLPPGHPMVTGQQTVDFDLANVEYADHVILCGINFLTTKMADCHWLTEARLKGTKVTGIFTDYNATASKCDELTIVRPATDSALFLGAARILIEEELYDEDFVRKYTDLPMLVRLDEGEFLRASDVDENHELADLEKTATVADDSDRPGVDITDLDEQVITDEMREEWGDFVVRDDETGQLEAVTREEVGDEFDVAATLEGTFEVELADGETVEVRPVFDLIKEHLVGTWDLESTSDVTGTAPEAIENLAQDLADNQEETLILTGMGPNHYTNQDLKDRAAFLVASLTQNVGSFSGNIGSYAGNYRAAYFNGVWQYTQEDPFNPELDPDESAEVDGRFDMQSAHWYANLDEPLKVEGEYFQGDSHMHTPTKSVWIAGSNSFLGNAKGSYKIIEKALRSGRIEAFFCSEWWWTMTCEYSDIVFPADSWAEHNVHDITASVTNPFVITMPESGIDRIYNTRNDAQHYKGVAEKLAEITGDDRFNDYWQFIDEDEYKAKPYLQRILDHSNMTKGYDVNELLDDAEDGTPALIMSRTYPKYVGSRQIQDDEPWYTKTGRMEFFREEEEFTQAGENIPVHREPMDATPYEPNVLVDDSDSPVITPDTPDDLGWSDTSADDTKARQVRNVIKTPTELLDSTHPLSDLAEGYDYIYMTPKYRHGTHTFANSLPNIAVWWGNYGDMHREDQRMPFYGEGYIEMNPDDAREEGFADGDYVWVDADPQDRPYPGYDPDDDEGDYSRALMRLRYQPGLPEGVTRSWMNVNQTSHKTYEAQEERDDGMAKAEDTDYVSLYRSGGHQSATTSFFRPTRLTDSMPRKDMAGQNIGEGFAADVHCANGAPKEAFVKIEKAEDGGIDEDGEPDGEWGPNEKGIRPANEDDRMQQYLSGGFASESDD</sequence>
<evidence type="ECO:0000259" key="5">
    <source>
        <dbReference type="Pfam" id="PF00384"/>
    </source>
</evidence>
<accession>A0A6B0VS62</accession>
<dbReference type="GO" id="GO:0016491">
    <property type="term" value="F:oxidoreductase activity"/>
    <property type="evidence" value="ECO:0007669"/>
    <property type="project" value="InterPro"/>
</dbReference>
<dbReference type="GO" id="GO:0046872">
    <property type="term" value="F:metal ion binding"/>
    <property type="evidence" value="ECO:0007669"/>
    <property type="project" value="UniProtKB-KW"/>
</dbReference>
<evidence type="ECO:0000256" key="4">
    <source>
        <dbReference type="SAM" id="MobiDB-lite"/>
    </source>
</evidence>
<gene>
    <name evidence="6" type="ORF">GS429_19525</name>
</gene>
<dbReference type="InterPro" id="IPR050612">
    <property type="entry name" value="Prok_Mopterin_Oxidored"/>
</dbReference>
<name>A0A6B0VS62_9EURY</name>
<evidence type="ECO:0000256" key="3">
    <source>
        <dbReference type="ARBA" id="ARBA00023014"/>
    </source>
</evidence>
<keyword evidence="7" id="KW-1185">Reference proteome</keyword>
<protein>
    <submittedName>
        <fullName evidence="6">Molybdopterin-dependent oxidoreductase</fullName>
    </submittedName>
</protein>
<organism evidence="6 7">
    <name type="scientific">Natronorubrum halalkaliphilum</name>
    <dbReference type="NCBI Taxonomy" id="2691917"/>
    <lineage>
        <taxon>Archaea</taxon>
        <taxon>Methanobacteriati</taxon>
        <taxon>Methanobacteriota</taxon>
        <taxon>Stenosarchaea group</taxon>
        <taxon>Halobacteria</taxon>
        <taxon>Halobacteriales</taxon>
        <taxon>Natrialbaceae</taxon>
        <taxon>Natronorubrum</taxon>
    </lineage>
</organism>
<dbReference type="Gene3D" id="3.40.50.12440">
    <property type="match status" value="4"/>
</dbReference>
<dbReference type="OrthoDB" id="23466at2157"/>
<evidence type="ECO:0000313" key="6">
    <source>
        <dbReference type="EMBL" id="MXV64215.1"/>
    </source>
</evidence>
<keyword evidence="2" id="KW-0408">Iron</keyword>
<keyword evidence="3" id="KW-0411">Iron-sulfur</keyword>
<feature type="domain" description="Molybdopterin oxidoreductase" evidence="5">
    <location>
        <begin position="285"/>
        <end position="728"/>
    </location>
</feature>
<dbReference type="Pfam" id="PF00384">
    <property type="entry name" value="Molybdopterin"/>
    <property type="match status" value="1"/>
</dbReference>
<dbReference type="RefSeq" id="WP_160067333.1">
    <property type="nucleotide sequence ID" value="NZ_WUYX01000070.1"/>
</dbReference>